<sequence>MKNVFKTAAAILVAAAACLIGNMHGFAEGRCCTAAEQAYIQQ</sequence>
<evidence type="ECO:0000313" key="2">
    <source>
        <dbReference type="Proteomes" id="UP000019365"/>
    </source>
</evidence>
<dbReference type="PROSITE" id="PS51257">
    <property type="entry name" value="PROKAR_LIPOPROTEIN"/>
    <property type="match status" value="1"/>
</dbReference>
<accession>W7UY03</accession>
<protein>
    <submittedName>
        <fullName evidence="1">Uncharacterized protein</fullName>
    </submittedName>
</protein>
<dbReference type="Proteomes" id="UP000019365">
    <property type="component" value="Unassembled WGS sequence"/>
</dbReference>
<keyword evidence="2" id="KW-1185">Reference proteome</keyword>
<dbReference type="EMBL" id="ATAX01000026">
    <property type="protein sequence ID" value="EWM53247.1"/>
    <property type="molecule type" value="Genomic_DNA"/>
</dbReference>
<evidence type="ECO:0000313" key="1">
    <source>
        <dbReference type="EMBL" id="EWM53247.1"/>
    </source>
</evidence>
<reference evidence="1 2" key="1">
    <citation type="journal article" date="2014" name="PLoS ONE">
        <title>Rumen cellulosomics: divergent fiber-degrading strategies revealed by comparative genome-wide analysis of six ruminococcal strains.</title>
        <authorList>
            <person name="Dassa B."/>
            <person name="Borovok I."/>
            <person name="Ruimy-Israeli V."/>
            <person name="Lamed R."/>
            <person name="Flint H.J."/>
            <person name="Duncan S.H."/>
            <person name="Henrissat B."/>
            <person name="Coutinho P."/>
            <person name="Morrison M."/>
            <person name="Mosoni P."/>
            <person name="Yeoman C.J."/>
            <person name="White B.A."/>
            <person name="Bayer E.A."/>
        </authorList>
    </citation>
    <scope>NUCLEOTIDE SEQUENCE [LARGE SCALE GENOMIC DNA]</scope>
    <source>
        <strain evidence="1 2">007c</strain>
    </source>
</reference>
<dbReference type="RefSeq" id="WP_019680216.1">
    <property type="nucleotide sequence ID" value="NZ_ATAX01000026.1"/>
</dbReference>
<proteinExistence type="predicted"/>
<gene>
    <name evidence="1" type="ORF">RF007C_09755</name>
</gene>
<comment type="caution">
    <text evidence="1">The sequence shown here is derived from an EMBL/GenBank/DDBJ whole genome shotgun (WGS) entry which is preliminary data.</text>
</comment>
<name>W7UY03_RUMFL</name>
<dbReference type="AlphaFoldDB" id="W7UY03"/>
<organism evidence="1 2">
    <name type="scientific">Ruminococcus flavefaciens 007c</name>
    <dbReference type="NCBI Taxonomy" id="1341157"/>
    <lineage>
        <taxon>Bacteria</taxon>
        <taxon>Bacillati</taxon>
        <taxon>Bacillota</taxon>
        <taxon>Clostridia</taxon>
        <taxon>Eubacteriales</taxon>
        <taxon>Oscillospiraceae</taxon>
        <taxon>Ruminococcus</taxon>
    </lineage>
</organism>